<dbReference type="CDD" id="cd07247">
    <property type="entry name" value="SgaA_N_like"/>
    <property type="match status" value="1"/>
</dbReference>
<dbReference type="AlphaFoldDB" id="A0A4R2JP88"/>
<dbReference type="PROSITE" id="PS51819">
    <property type="entry name" value="VOC"/>
    <property type="match status" value="1"/>
</dbReference>
<dbReference type="InterPro" id="IPR053863">
    <property type="entry name" value="Glyoxy/Ble-like_N"/>
</dbReference>
<accession>A0A4R2JP88</accession>
<dbReference type="Gene3D" id="3.10.180.10">
    <property type="entry name" value="2,3-Dihydroxybiphenyl 1,2-Dioxygenase, domain 1"/>
    <property type="match status" value="1"/>
</dbReference>
<protein>
    <recommendedName>
        <fullName evidence="1">VOC domain-containing protein</fullName>
    </recommendedName>
</protein>
<organism evidence="2 3">
    <name type="scientific">Actinocrispum wychmicini</name>
    <dbReference type="NCBI Taxonomy" id="1213861"/>
    <lineage>
        <taxon>Bacteria</taxon>
        <taxon>Bacillati</taxon>
        <taxon>Actinomycetota</taxon>
        <taxon>Actinomycetes</taxon>
        <taxon>Pseudonocardiales</taxon>
        <taxon>Pseudonocardiaceae</taxon>
        <taxon>Actinocrispum</taxon>
    </lineage>
</organism>
<dbReference type="SUPFAM" id="SSF54593">
    <property type="entry name" value="Glyoxalase/Bleomycin resistance protein/Dihydroxybiphenyl dioxygenase"/>
    <property type="match status" value="1"/>
</dbReference>
<keyword evidence="3" id="KW-1185">Reference proteome</keyword>
<evidence type="ECO:0000313" key="3">
    <source>
        <dbReference type="Proteomes" id="UP000295680"/>
    </source>
</evidence>
<dbReference type="Proteomes" id="UP000295680">
    <property type="component" value="Unassembled WGS sequence"/>
</dbReference>
<feature type="domain" description="VOC" evidence="1">
    <location>
        <begin position="4"/>
        <end position="125"/>
    </location>
</feature>
<dbReference type="Pfam" id="PF22677">
    <property type="entry name" value="Ble-like_N"/>
    <property type="match status" value="1"/>
</dbReference>
<dbReference type="RefSeq" id="WP_132119373.1">
    <property type="nucleotide sequence ID" value="NZ_SLWS01000005.1"/>
</dbReference>
<sequence length="129" mass="14042">MSGRVVHFEIPFEDGDRAREFYREAFGWNLMVMPEVSYTMAATGPMNEQGRTTEPGYINGGMFDRSLGDAAGPVVTIEVDNVDDALATIEKLGGTTVAGRTAVGDMGFSGYYKDTEGNIMGLWETARQV</sequence>
<evidence type="ECO:0000259" key="1">
    <source>
        <dbReference type="PROSITE" id="PS51819"/>
    </source>
</evidence>
<dbReference type="PANTHER" id="PTHR33993:SF2">
    <property type="entry name" value="VOC DOMAIN-CONTAINING PROTEIN"/>
    <property type="match status" value="1"/>
</dbReference>
<proteinExistence type="predicted"/>
<gene>
    <name evidence="2" type="ORF">EV192_105619</name>
</gene>
<reference evidence="2 3" key="1">
    <citation type="submission" date="2019-03" db="EMBL/GenBank/DDBJ databases">
        <title>Genomic Encyclopedia of Type Strains, Phase IV (KMG-IV): sequencing the most valuable type-strain genomes for metagenomic binning, comparative biology and taxonomic classification.</title>
        <authorList>
            <person name="Goeker M."/>
        </authorList>
    </citation>
    <scope>NUCLEOTIDE SEQUENCE [LARGE SCALE GENOMIC DNA]</scope>
    <source>
        <strain evidence="2 3">DSM 45934</strain>
    </source>
</reference>
<dbReference type="OrthoDB" id="9793039at2"/>
<dbReference type="InterPro" id="IPR052164">
    <property type="entry name" value="Anthracycline_SecMetBiosynth"/>
</dbReference>
<name>A0A4R2JP88_9PSEU</name>
<dbReference type="InterPro" id="IPR037523">
    <property type="entry name" value="VOC_core"/>
</dbReference>
<evidence type="ECO:0000313" key="2">
    <source>
        <dbReference type="EMBL" id="TCO58549.1"/>
    </source>
</evidence>
<comment type="caution">
    <text evidence="2">The sequence shown here is derived from an EMBL/GenBank/DDBJ whole genome shotgun (WGS) entry which is preliminary data.</text>
</comment>
<dbReference type="InterPro" id="IPR029068">
    <property type="entry name" value="Glyas_Bleomycin-R_OHBP_Dase"/>
</dbReference>
<dbReference type="PANTHER" id="PTHR33993">
    <property type="entry name" value="GLYOXALASE-RELATED"/>
    <property type="match status" value="1"/>
</dbReference>
<dbReference type="EMBL" id="SLWS01000005">
    <property type="protein sequence ID" value="TCO58549.1"/>
    <property type="molecule type" value="Genomic_DNA"/>
</dbReference>